<sequence>MTENHDLVPDADADEQREPVGGGDEGDVDRAGMRVPFEANPADVAEQAVPVPLDEEDENRPAT</sequence>
<dbReference type="EMBL" id="JAAOYM010000001">
    <property type="protein sequence ID" value="NIJ13231.1"/>
    <property type="molecule type" value="Genomic_DNA"/>
</dbReference>
<dbReference type="AlphaFoldDB" id="A0A7X5US65"/>
<accession>A0A7X5US65</accession>
<evidence type="ECO:0000313" key="3">
    <source>
        <dbReference type="Proteomes" id="UP000545493"/>
    </source>
</evidence>
<keyword evidence="3" id="KW-1185">Reference proteome</keyword>
<proteinExistence type="predicted"/>
<gene>
    <name evidence="2" type="ORF">FHU38_003575</name>
</gene>
<feature type="compositionally biased region" description="Basic and acidic residues" evidence="1">
    <location>
        <begin position="1"/>
        <end position="18"/>
    </location>
</feature>
<feature type="compositionally biased region" description="Acidic residues" evidence="1">
    <location>
        <begin position="53"/>
        <end position="63"/>
    </location>
</feature>
<evidence type="ECO:0000313" key="2">
    <source>
        <dbReference type="EMBL" id="NIJ13231.1"/>
    </source>
</evidence>
<dbReference type="RefSeq" id="WP_167172867.1">
    <property type="nucleotide sequence ID" value="NZ_JAAOYM010000001.1"/>
</dbReference>
<comment type="caution">
    <text evidence="2">The sequence shown here is derived from an EMBL/GenBank/DDBJ whole genome shotgun (WGS) entry which is preliminary data.</text>
</comment>
<reference evidence="2 3" key="1">
    <citation type="submission" date="2020-03" db="EMBL/GenBank/DDBJ databases">
        <title>Sequencing the genomes of 1000 actinobacteria strains.</title>
        <authorList>
            <person name="Klenk H.-P."/>
        </authorList>
    </citation>
    <scope>NUCLEOTIDE SEQUENCE [LARGE SCALE GENOMIC DNA]</scope>
    <source>
        <strain evidence="2 3">DSM 45685</strain>
    </source>
</reference>
<feature type="region of interest" description="Disordered" evidence="1">
    <location>
        <begin position="1"/>
        <end position="63"/>
    </location>
</feature>
<name>A0A7X5US65_9PSEU</name>
<dbReference type="Proteomes" id="UP000545493">
    <property type="component" value="Unassembled WGS sequence"/>
</dbReference>
<organism evidence="2 3">
    <name type="scientific">Saccharomonospora amisosensis</name>
    <dbReference type="NCBI Taxonomy" id="1128677"/>
    <lineage>
        <taxon>Bacteria</taxon>
        <taxon>Bacillati</taxon>
        <taxon>Actinomycetota</taxon>
        <taxon>Actinomycetes</taxon>
        <taxon>Pseudonocardiales</taxon>
        <taxon>Pseudonocardiaceae</taxon>
        <taxon>Saccharomonospora</taxon>
    </lineage>
</organism>
<protein>
    <submittedName>
        <fullName evidence="2">Uncharacterized protein</fullName>
    </submittedName>
</protein>
<evidence type="ECO:0000256" key="1">
    <source>
        <dbReference type="SAM" id="MobiDB-lite"/>
    </source>
</evidence>